<feature type="non-terminal residue" evidence="1">
    <location>
        <position position="1"/>
    </location>
</feature>
<reference evidence="1" key="1">
    <citation type="submission" date="2021-06" db="EMBL/GenBank/DDBJ databases">
        <authorList>
            <person name="Hodson N. C."/>
            <person name="Mongue J. A."/>
            <person name="Jaron S. K."/>
        </authorList>
    </citation>
    <scope>NUCLEOTIDE SEQUENCE</scope>
</reference>
<dbReference type="EMBL" id="CAJVCH010316981">
    <property type="protein sequence ID" value="CAG7786383.1"/>
    <property type="molecule type" value="Genomic_DNA"/>
</dbReference>
<dbReference type="OrthoDB" id="269227at2759"/>
<dbReference type="AlphaFoldDB" id="A0A8J2KCT1"/>
<evidence type="ECO:0000313" key="2">
    <source>
        <dbReference type="Proteomes" id="UP000708208"/>
    </source>
</evidence>
<accession>A0A8J2KCT1</accession>
<proteinExistence type="predicted"/>
<organism evidence="1 2">
    <name type="scientific">Allacma fusca</name>
    <dbReference type="NCBI Taxonomy" id="39272"/>
    <lineage>
        <taxon>Eukaryota</taxon>
        <taxon>Metazoa</taxon>
        <taxon>Ecdysozoa</taxon>
        <taxon>Arthropoda</taxon>
        <taxon>Hexapoda</taxon>
        <taxon>Collembola</taxon>
        <taxon>Symphypleona</taxon>
        <taxon>Sminthuridae</taxon>
        <taxon>Allacma</taxon>
    </lineage>
</organism>
<evidence type="ECO:0000313" key="1">
    <source>
        <dbReference type="EMBL" id="CAG7786383.1"/>
    </source>
</evidence>
<gene>
    <name evidence="1" type="ORF">AFUS01_LOCUS24955</name>
</gene>
<name>A0A8J2KCT1_9HEXA</name>
<dbReference type="Proteomes" id="UP000708208">
    <property type="component" value="Unassembled WGS sequence"/>
</dbReference>
<keyword evidence="2" id="KW-1185">Reference proteome</keyword>
<comment type="caution">
    <text evidence="1">The sequence shown here is derived from an EMBL/GenBank/DDBJ whole genome shotgun (WGS) entry which is preliminary data.</text>
</comment>
<protein>
    <submittedName>
        <fullName evidence="1">Uncharacterized protein</fullName>
    </submittedName>
</protein>
<sequence length="54" mass="5856">MEDYHGYFPNDKLHGSGGPLHIGAPAYVVVEDVWIAAGQEVGLTLNDPNGYQNE</sequence>